<evidence type="ECO:0000313" key="2">
    <source>
        <dbReference type="Proteomes" id="UP000007490"/>
    </source>
</evidence>
<dbReference type="EMBL" id="CP002551">
    <property type="protein sequence ID" value="ADZ08409.1"/>
    <property type="molecule type" value="Genomic_DNA"/>
</dbReference>
<dbReference type="STRING" id="877455.Metbo_0157"/>
<dbReference type="Proteomes" id="UP000007490">
    <property type="component" value="Chromosome"/>
</dbReference>
<dbReference type="HOGENOM" id="CLU_2433870_0_0_2"/>
<gene>
    <name evidence="1" type="ordered locus">Metbo_0157</name>
</gene>
<proteinExistence type="predicted"/>
<protein>
    <submittedName>
        <fullName evidence="1">Uncharacterized protein</fullName>
    </submittedName>
</protein>
<dbReference type="RefSeq" id="WP_013643760.1">
    <property type="nucleotide sequence ID" value="NC_015216.1"/>
</dbReference>
<evidence type="ECO:0000313" key="1">
    <source>
        <dbReference type="EMBL" id="ADZ08409.1"/>
    </source>
</evidence>
<organism evidence="1 2">
    <name type="scientific">Methanobacterium lacus (strain AL-21)</name>
    <dbReference type="NCBI Taxonomy" id="877455"/>
    <lineage>
        <taxon>Archaea</taxon>
        <taxon>Methanobacteriati</taxon>
        <taxon>Methanobacteriota</taxon>
        <taxon>Methanomada group</taxon>
        <taxon>Methanobacteria</taxon>
        <taxon>Methanobacteriales</taxon>
        <taxon>Methanobacteriaceae</taxon>
        <taxon>Methanobacterium</taxon>
    </lineage>
</organism>
<dbReference type="OrthoDB" id="75275at2157"/>
<accession>F0T7S2</accession>
<dbReference type="GeneID" id="10276583"/>
<dbReference type="AlphaFoldDB" id="F0T7S2"/>
<reference evidence="1 2" key="2">
    <citation type="journal article" date="2014" name="Int. J. Syst. Evol. Microbiol.">
        <title>Methanobacterium paludis sp. nov. and a novel strain of Methanobacterium lacus isolated from northern peatlands.</title>
        <authorList>
            <person name="Cadillo-Quiroz H."/>
            <person name="Brauer S.L."/>
            <person name="Goodson N."/>
            <person name="Yavitt J.B."/>
            <person name="Zinder S.H."/>
        </authorList>
    </citation>
    <scope>NUCLEOTIDE SEQUENCE [LARGE SCALE GENOMIC DNA]</scope>
    <source>
        <strain evidence="1 2">AL-21</strain>
    </source>
</reference>
<reference evidence="2" key="1">
    <citation type="submission" date="2011-02" db="EMBL/GenBank/DDBJ databases">
        <title>Complete sequence of Methanobacterium sp. AL-21.</title>
        <authorList>
            <consortium name="US DOE Joint Genome Institute"/>
            <person name="Lucas S."/>
            <person name="Copeland A."/>
            <person name="Lapidus A."/>
            <person name="Cheng J.-F."/>
            <person name="Goodwin L."/>
            <person name="Pitluck S."/>
            <person name="Chertkov O."/>
            <person name="Detter J.C."/>
            <person name="Han C."/>
            <person name="Tapia R."/>
            <person name="Land M."/>
            <person name="Hauser L."/>
            <person name="Kyrpides N."/>
            <person name="Ivanova N."/>
            <person name="Mikhailova N."/>
            <person name="Pagani I."/>
            <person name="Cadillo-Quiroz H."/>
            <person name="Imachi H."/>
            <person name="Zinder S."/>
            <person name="Liu W."/>
            <person name="Woyke T."/>
        </authorList>
    </citation>
    <scope>NUCLEOTIDE SEQUENCE [LARGE SCALE GENOMIC DNA]</scope>
    <source>
        <strain evidence="2">AL-21</strain>
    </source>
</reference>
<dbReference type="KEGG" id="mel:Metbo_0157"/>
<dbReference type="Pfam" id="PF19024">
    <property type="entry name" value="DUF5750"/>
    <property type="match status" value="1"/>
</dbReference>
<sequence length="90" mass="10549">MLVEVYDFGNDAGDYYVVYRVKELSEEEQKKLKSKVEGTVEIKEGQLFITTHFEKKYFPFGSEAAKFRSDDFVAREEIEMTVYLTSLLED</sequence>
<name>F0T7S2_METLA</name>
<keyword evidence="2" id="KW-1185">Reference proteome</keyword>
<dbReference type="InterPro" id="IPR043962">
    <property type="entry name" value="DUF5750"/>
</dbReference>
<dbReference type="eggNOG" id="arCOG09722">
    <property type="taxonomic scope" value="Archaea"/>
</dbReference>
<dbReference type="Gene3D" id="3.30.780.30">
    <property type="match status" value="1"/>
</dbReference>